<gene>
    <name evidence="2" type="ORF">R3P38DRAFT_2950314</name>
    <name evidence="1" type="ORF">R3P38DRAFT_3096416</name>
</gene>
<organism evidence="1 3">
    <name type="scientific">Favolaschia claudopus</name>
    <dbReference type="NCBI Taxonomy" id="2862362"/>
    <lineage>
        <taxon>Eukaryota</taxon>
        <taxon>Fungi</taxon>
        <taxon>Dikarya</taxon>
        <taxon>Basidiomycota</taxon>
        <taxon>Agaricomycotina</taxon>
        <taxon>Agaricomycetes</taxon>
        <taxon>Agaricomycetidae</taxon>
        <taxon>Agaricales</taxon>
        <taxon>Marasmiineae</taxon>
        <taxon>Mycenaceae</taxon>
        <taxon>Favolaschia</taxon>
    </lineage>
</organism>
<evidence type="ECO:0000313" key="2">
    <source>
        <dbReference type="EMBL" id="KAK7025806.1"/>
    </source>
</evidence>
<dbReference type="EMBL" id="JAWWNJ010000124">
    <property type="protein sequence ID" value="KAK6988260.1"/>
    <property type="molecule type" value="Genomic_DNA"/>
</dbReference>
<sequence length="139" mass="15873">MQHYLTWVCALVATSCVCFLHYAVSFDSIYLPIYWPQSRRSIMTYATQHISFTFTATLNPILLCLHPPPCSQTLPPVPSRHATTLCSHPPSSSTSHKHHYPFNFSCSWTRIPARTFSHFSTTPTFPPRNFFSPKPANKE</sequence>
<comment type="caution">
    <text evidence="1">The sequence shown here is derived from an EMBL/GenBank/DDBJ whole genome shotgun (WGS) entry which is preliminary data.</text>
</comment>
<reference evidence="1 3" key="1">
    <citation type="journal article" date="2024" name="J Genomics">
        <title>Draft genome sequencing and assembly of Favolaschia claudopus CIRM-BRFM 2984 isolated from oak limbs.</title>
        <authorList>
            <person name="Navarro D."/>
            <person name="Drula E."/>
            <person name="Chaduli D."/>
            <person name="Cazenave R."/>
            <person name="Ahrendt S."/>
            <person name="Wang J."/>
            <person name="Lipzen A."/>
            <person name="Daum C."/>
            <person name="Barry K."/>
            <person name="Grigoriev I.V."/>
            <person name="Favel A."/>
            <person name="Rosso M.N."/>
            <person name="Martin F."/>
        </authorList>
    </citation>
    <scope>NUCLEOTIDE SEQUENCE [LARGE SCALE GENOMIC DNA]</scope>
    <source>
        <strain evidence="1 3">CIRM-BRFM 2984</strain>
    </source>
</reference>
<name>A0AAV9ZP22_9AGAR</name>
<evidence type="ECO:0000313" key="3">
    <source>
        <dbReference type="Proteomes" id="UP001362999"/>
    </source>
</evidence>
<evidence type="ECO:0000313" key="1">
    <source>
        <dbReference type="EMBL" id="KAK6988260.1"/>
    </source>
</evidence>
<keyword evidence="3" id="KW-1185">Reference proteome</keyword>
<dbReference type="AlphaFoldDB" id="A0AAV9ZP22"/>
<dbReference type="Proteomes" id="UP001362999">
    <property type="component" value="Unassembled WGS sequence"/>
</dbReference>
<evidence type="ECO:0008006" key="4">
    <source>
        <dbReference type="Google" id="ProtNLM"/>
    </source>
</evidence>
<accession>A0AAV9ZP22</accession>
<proteinExistence type="predicted"/>
<protein>
    <recommendedName>
        <fullName evidence="4">Secreted protein</fullName>
    </recommendedName>
</protein>
<dbReference type="EMBL" id="JAWWNJ010000033">
    <property type="protein sequence ID" value="KAK7025806.1"/>
    <property type="molecule type" value="Genomic_DNA"/>
</dbReference>